<evidence type="ECO:0000259" key="2">
    <source>
        <dbReference type="Pfam" id="PF13785"/>
    </source>
</evidence>
<gene>
    <name evidence="3" type="ORF">LE190_20910</name>
</gene>
<dbReference type="Proteomes" id="UP001198602">
    <property type="component" value="Unassembled WGS sequence"/>
</dbReference>
<evidence type="ECO:0000256" key="1">
    <source>
        <dbReference type="SAM" id="Phobius"/>
    </source>
</evidence>
<evidence type="ECO:0000313" key="3">
    <source>
        <dbReference type="EMBL" id="MCA1858371.1"/>
    </source>
</evidence>
<sequence length="483" mass="52836">MQTVDCPSCGAPVGFRSHASVVAVCEYCRATVLKEADAVRDLGKMSEVLEDYSRIQLGTAGSHGGRGFTVIGRIQLRFDAGMWNEWYILFDDGGDGWLGESAGQYVMTTRRELAPGWPAFDAIRIGQQVDIGFGPFVAADKRVARCSGGQGELPFRVGQGWEARVADFRRGPSFATLDYSDAATSADPPMLYAGTAVTLEAMRCQLLRDEEQIKASAGRYRGQVDTLACPSCGTAIRYLPGLAANCVCPACSARVDASSPKVEVLRQGEQVARLPFTLELGATAKISGQEYRVLGAMRREDDEGEAWNEYLMYAPRGPFFWLVETDEGWSRAEVLDDWPAPPLPSQQTVRCAGADYTRTWDYPARVVAAAGAFTWRVAAGDTVQVVEYEHGQNGLSAEYTAEELSWSHSTPVAYDQLRAWFGLAQQAKPEKQPLTGRDIAWKALLWMVGLNAIPLIFNFGTTLAWMLVGIVALFLPLLLAPDK</sequence>
<comment type="caution">
    <text evidence="3">The sequence shown here is derived from an EMBL/GenBank/DDBJ whole genome shotgun (WGS) entry which is preliminary data.</text>
</comment>
<keyword evidence="1" id="KW-1133">Transmembrane helix</keyword>
<feature type="domain" description="DUF4178" evidence="2">
    <location>
        <begin position="56"/>
        <end position="178"/>
    </location>
</feature>
<dbReference type="EMBL" id="JAHYBX010000014">
    <property type="protein sequence ID" value="MCA1858371.1"/>
    <property type="molecule type" value="Genomic_DNA"/>
</dbReference>
<feature type="transmembrane region" description="Helical" evidence="1">
    <location>
        <begin position="463"/>
        <end position="480"/>
    </location>
</feature>
<proteinExistence type="predicted"/>
<dbReference type="Pfam" id="PF13785">
    <property type="entry name" value="DUF4178"/>
    <property type="match status" value="2"/>
</dbReference>
<organism evidence="3 4">
    <name type="scientific">Massilia hydrophila</name>
    <dbReference type="NCBI Taxonomy" id="3044279"/>
    <lineage>
        <taxon>Bacteria</taxon>
        <taxon>Pseudomonadati</taxon>
        <taxon>Pseudomonadota</taxon>
        <taxon>Betaproteobacteria</taxon>
        <taxon>Burkholderiales</taxon>
        <taxon>Oxalobacteraceae</taxon>
        <taxon>Telluria group</taxon>
        <taxon>Massilia</taxon>
    </lineage>
</organism>
<keyword evidence="1" id="KW-0812">Transmembrane</keyword>
<accession>A0ABS7YF83</accession>
<feature type="domain" description="DUF4178" evidence="2">
    <location>
        <begin position="280"/>
        <end position="412"/>
    </location>
</feature>
<name>A0ABS7YF83_9BURK</name>
<reference evidence="3 4" key="1">
    <citation type="submission" date="2021-07" db="EMBL/GenBank/DDBJ databases">
        <title>Characterization of Violacein-producing bacteria and related species.</title>
        <authorList>
            <person name="Wilson H.S."/>
            <person name="De Leon M.E."/>
        </authorList>
    </citation>
    <scope>NUCLEOTIDE SEQUENCE [LARGE SCALE GENOMIC DNA]</scope>
    <source>
        <strain evidence="3 4">HSC-2F05</strain>
    </source>
</reference>
<keyword evidence="4" id="KW-1185">Reference proteome</keyword>
<protein>
    <submittedName>
        <fullName evidence="3">DUF4178 domain-containing protein</fullName>
    </submittedName>
</protein>
<evidence type="ECO:0000313" key="4">
    <source>
        <dbReference type="Proteomes" id="UP001198602"/>
    </source>
</evidence>
<dbReference type="InterPro" id="IPR025235">
    <property type="entry name" value="DUF4178"/>
</dbReference>
<dbReference type="RefSeq" id="WP_225240520.1">
    <property type="nucleotide sequence ID" value="NZ_JAHYBX010000014.1"/>
</dbReference>
<keyword evidence="1" id="KW-0472">Membrane</keyword>